<dbReference type="SMART" id="SM00369">
    <property type="entry name" value="LRR_TYP"/>
    <property type="match status" value="3"/>
</dbReference>
<feature type="non-terminal residue" evidence="7">
    <location>
        <position position="1"/>
    </location>
</feature>
<dbReference type="Gene3D" id="3.80.10.10">
    <property type="entry name" value="Ribonuclease Inhibitor"/>
    <property type="match status" value="5"/>
</dbReference>
<dbReference type="SUPFAM" id="SSF52540">
    <property type="entry name" value="P-loop containing nucleoside triphosphate hydrolases"/>
    <property type="match status" value="1"/>
</dbReference>
<keyword evidence="3" id="KW-0611">Plant defense</keyword>
<sequence>LLSFGINAGVCNLDGPDLLQKDLKERLSEKKFFIVLDDVWSEDADKWNSFITPFQHGRNGSTLLLTTRNKNVGRKVQNYYSYPLERLSNDHCWSVFAANASLPESNGCSELEEIGKRIVERCEGLPLAAETLGRLLHSEHRVEEWKKIQSSDIRELSINDSKIVPALLISYYHLPAHLKRCFIYSSLYPKDHQFNKNNLILLWMAEDLLRPPKEGETLEAVGYECFDDLASRLFFKQVRENDEKHFVMHDLMHDLATFLAGKFYCRLSELGENEEMSILTRHLSCDDRILEKTYSSGKIKSLRTFLNTDQFPLLIEKESTRILSKKKYLRVFSYVNLSKFPGSIVKLIHLRYLNLSLSHFEVLPESLCNLCNLQTLKLRSCFSLTMLPSSLGELIHLRHLDLSGSAIKTLPESLCKLSYLQTLKLQCCSELTMLPNGMCNLVNLRHLDTRDTPLKEMPKGMGKWKQLHILSNYIVGKQGDNGIQELGGLVNLHGSFGIQKLENVVHVNQARNARIIDKKHIDRLLLEWSSGNDMLSNIDVLDNLRPHTGLKELTIKGYKGKIFPDWLGQNSYNNMTSVSLYYCKNCCKLPSLGQLPSLKSLTIKGFSELKCIGDEFVPFPSLETLVFEEMPCWEMWNLPGSEAFPQLKNLEIGECPKLKGDTVNQIFMRIVSWSSDVSKVRKLFMYSANCTRMSLDGDCLSLWECEWLVESTFMGTIIHHLTSLQEISIDGFLFDVSFPANCLPKSLQILKIKDCRKVEFPGQQQKYDLVELEIYDSCDSLASLSLDAFPNLKNLYIRDCSNLESISMSEPPHTALQSLAISWCPKLVSLAEEGLAAPNLTHLGVSDCNKLEALPSNIDTLLPNLQSLDIQGCRRICRFPEGGLPPNLKKLCMNGYEGLLRSLSSMRKLEALTDLMIKGSDCERVKSFPEVGTLRHLPSLTTLEIIGFDNLETLECNELLRLTSLQHLCIYSCEKLENMAGEKLPSSLLLLQIECCPLLGEGCKKKHQHIWPEIQHIPTIEVDFKQIF</sequence>
<protein>
    <recommendedName>
        <fullName evidence="9">NB-ARC domain-containing protein</fullName>
    </recommendedName>
</protein>
<feature type="domain" description="Disease resistance protein winged helix" evidence="5">
    <location>
        <begin position="187"/>
        <end position="256"/>
    </location>
</feature>
<keyword evidence="8" id="KW-1185">Reference proteome</keyword>
<dbReference type="Pfam" id="PF25019">
    <property type="entry name" value="LRR_R13L1-DRL21"/>
    <property type="match status" value="1"/>
</dbReference>
<dbReference type="EMBL" id="JASCZI010212324">
    <property type="protein sequence ID" value="MED6199122.1"/>
    <property type="molecule type" value="Genomic_DNA"/>
</dbReference>
<evidence type="ECO:0000259" key="4">
    <source>
        <dbReference type="Pfam" id="PF00931"/>
    </source>
</evidence>
<evidence type="ECO:0000259" key="6">
    <source>
        <dbReference type="Pfam" id="PF25019"/>
    </source>
</evidence>
<feature type="domain" description="NB-ARC" evidence="4">
    <location>
        <begin position="19"/>
        <end position="99"/>
    </location>
</feature>
<dbReference type="InterPro" id="IPR056789">
    <property type="entry name" value="LRR_R13L1-DRL21"/>
</dbReference>
<dbReference type="Gene3D" id="3.40.50.300">
    <property type="entry name" value="P-loop containing nucleotide triphosphate hydrolases"/>
    <property type="match status" value="1"/>
</dbReference>
<evidence type="ECO:0000313" key="7">
    <source>
        <dbReference type="EMBL" id="MED6199122.1"/>
    </source>
</evidence>
<feature type="domain" description="R13L1/DRL21-like LRR repeat region" evidence="6">
    <location>
        <begin position="483"/>
        <end position="605"/>
    </location>
</feature>
<proteinExistence type="predicted"/>
<dbReference type="Pfam" id="PF00931">
    <property type="entry name" value="NB-ARC"/>
    <property type="match status" value="1"/>
</dbReference>
<evidence type="ECO:0000256" key="1">
    <source>
        <dbReference type="ARBA" id="ARBA00022614"/>
    </source>
</evidence>
<dbReference type="PANTHER" id="PTHR36766">
    <property type="entry name" value="PLANT BROAD-SPECTRUM MILDEW RESISTANCE PROTEIN RPW8"/>
    <property type="match status" value="1"/>
</dbReference>
<name>A0ABU6XN51_9FABA</name>
<dbReference type="InterPro" id="IPR036388">
    <property type="entry name" value="WH-like_DNA-bd_sf"/>
</dbReference>
<dbReference type="InterPro" id="IPR032675">
    <property type="entry name" value="LRR_dom_sf"/>
</dbReference>
<dbReference type="InterPro" id="IPR042197">
    <property type="entry name" value="Apaf_helical"/>
</dbReference>
<evidence type="ECO:0000259" key="5">
    <source>
        <dbReference type="Pfam" id="PF23559"/>
    </source>
</evidence>
<dbReference type="InterPro" id="IPR003591">
    <property type="entry name" value="Leu-rich_rpt_typical-subtyp"/>
</dbReference>
<organism evidence="7 8">
    <name type="scientific">Stylosanthes scabra</name>
    <dbReference type="NCBI Taxonomy" id="79078"/>
    <lineage>
        <taxon>Eukaryota</taxon>
        <taxon>Viridiplantae</taxon>
        <taxon>Streptophyta</taxon>
        <taxon>Embryophyta</taxon>
        <taxon>Tracheophyta</taxon>
        <taxon>Spermatophyta</taxon>
        <taxon>Magnoliopsida</taxon>
        <taxon>eudicotyledons</taxon>
        <taxon>Gunneridae</taxon>
        <taxon>Pentapetalae</taxon>
        <taxon>rosids</taxon>
        <taxon>fabids</taxon>
        <taxon>Fabales</taxon>
        <taxon>Fabaceae</taxon>
        <taxon>Papilionoideae</taxon>
        <taxon>50 kb inversion clade</taxon>
        <taxon>dalbergioids sensu lato</taxon>
        <taxon>Dalbergieae</taxon>
        <taxon>Pterocarpus clade</taxon>
        <taxon>Stylosanthes</taxon>
    </lineage>
</organism>
<gene>
    <name evidence="7" type="ORF">PIB30_072989</name>
</gene>
<dbReference type="InterPro" id="IPR058922">
    <property type="entry name" value="WHD_DRP"/>
</dbReference>
<evidence type="ECO:0000256" key="2">
    <source>
        <dbReference type="ARBA" id="ARBA00022737"/>
    </source>
</evidence>
<dbReference type="SUPFAM" id="SSF52058">
    <property type="entry name" value="L domain-like"/>
    <property type="match status" value="2"/>
</dbReference>
<dbReference type="PANTHER" id="PTHR36766:SF40">
    <property type="entry name" value="DISEASE RESISTANCE PROTEIN RGA3"/>
    <property type="match status" value="1"/>
</dbReference>
<dbReference type="InterPro" id="IPR027417">
    <property type="entry name" value="P-loop_NTPase"/>
</dbReference>
<keyword evidence="2" id="KW-0677">Repeat</keyword>
<dbReference type="InterPro" id="IPR002182">
    <property type="entry name" value="NB-ARC"/>
</dbReference>
<keyword evidence="1" id="KW-0433">Leucine-rich repeat</keyword>
<dbReference type="Gene3D" id="1.10.10.10">
    <property type="entry name" value="Winged helix-like DNA-binding domain superfamily/Winged helix DNA-binding domain"/>
    <property type="match status" value="1"/>
</dbReference>
<evidence type="ECO:0008006" key="9">
    <source>
        <dbReference type="Google" id="ProtNLM"/>
    </source>
</evidence>
<comment type="caution">
    <text evidence="7">The sequence shown here is derived from an EMBL/GenBank/DDBJ whole genome shotgun (WGS) entry which is preliminary data.</text>
</comment>
<dbReference type="Proteomes" id="UP001341840">
    <property type="component" value="Unassembled WGS sequence"/>
</dbReference>
<dbReference type="InterPro" id="IPR006553">
    <property type="entry name" value="Leu-rich_rpt_Cys-con_subtyp"/>
</dbReference>
<dbReference type="Gene3D" id="1.10.8.430">
    <property type="entry name" value="Helical domain of apoptotic protease-activating factors"/>
    <property type="match status" value="1"/>
</dbReference>
<dbReference type="SMART" id="SM00367">
    <property type="entry name" value="LRR_CC"/>
    <property type="match status" value="4"/>
</dbReference>
<dbReference type="Pfam" id="PF23559">
    <property type="entry name" value="WHD_DRP"/>
    <property type="match status" value="1"/>
</dbReference>
<reference evidence="7 8" key="1">
    <citation type="journal article" date="2023" name="Plants (Basel)">
        <title>Bridging the Gap: Combining Genomics and Transcriptomics Approaches to Understand Stylosanthes scabra, an Orphan Legume from the Brazilian Caatinga.</title>
        <authorList>
            <person name="Ferreira-Neto J.R.C."/>
            <person name="da Silva M.D."/>
            <person name="Binneck E."/>
            <person name="de Melo N.F."/>
            <person name="da Silva R.H."/>
            <person name="de Melo A.L.T.M."/>
            <person name="Pandolfi V."/>
            <person name="Bustamante F.O."/>
            <person name="Brasileiro-Vidal A.C."/>
            <person name="Benko-Iseppon A.M."/>
        </authorList>
    </citation>
    <scope>NUCLEOTIDE SEQUENCE [LARGE SCALE GENOMIC DNA]</scope>
    <source>
        <tissue evidence="7">Leaves</tissue>
    </source>
</reference>
<dbReference type="PRINTS" id="PR00364">
    <property type="entry name" value="DISEASERSIST"/>
</dbReference>
<accession>A0ABU6XN51</accession>
<evidence type="ECO:0000313" key="8">
    <source>
        <dbReference type="Proteomes" id="UP001341840"/>
    </source>
</evidence>
<evidence type="ECO:0000256" key="3">
    <source>
        <dbReference type="ARBA" id="ARBA00022821"/>
    </source>
</evidence>